<comment type="caution">
    <text evidence="1">The sequence shown here is derived from an EMBL/GenBank/DDBJ whole genome shotgun (WGS) entry which is preliminary data.</text>
</comment>
<gene>
    <name evidence="1" type="ORF">RF11_03603</name>
</gene>
<keyword evidence="2" id="KW-1185">Reference proteome</keyword>
<protein>
    <submittedName>
        <fullName evidence="1">Uncharacterized protein</fullName>
    </submittedName>
</protein>
<proteinExistence type="predicted"/>
<dbReference type="AlphaFoldDB" id="A0A0C2JUN8"/>
<sequence length="208" mass="24262">MFSKCQSCTTVTASRRMPCRGRYLQYVDTVTFALNIFSLTKEHVYLPILNPSDKAPTKLLHISIKMFPSLVNCTILCLKSPMDSFLIFAFRACLKLFHIDFPIDSFKISDFSQNKMFLYPNRKLELGNQRNQEKTVADVARNWLLNERTLRYTYSMFLRDCNVIQNSQVGPKYIQVEVKHKLRIGQYIEDNPIITIVQSSPNYKRISI</sequence>
<dbReference type="EMBL" id="JWZT01000994">
    <property type="protein sequence ID" value="KII73108.1"/>
    <property type="molecule type" value="Genomic_DNA"/>
</dbReference>
<name>A0A0C2JUN8_THEKT</name>
<accession>A0A0C2JUN8</accession>
<dbReference type="OrthoDB" id="4843387at2759"/>
<dbReference type="Proteomes" id="UP000031668">
    <property type="component" value="Unassembled WGS sequence"/>
</dbReference>
<evidence type="ECO:0000313" key="1">
    <source>
        <dbReference type="EMBL" id="KII73108.1"/>
    </source>
</evidence>
<organism evidence="1 2">
    <name type="scientific">Thelohanellus kitauei</name>
    <name type="common">Myxosporean</name>
    <dbReference type="NCBI Taxonomy" id="669202"/>
    <lineage>
        <taxon>Eukaryota</taxon>
        <taxon>Metazoa</taxon>
        <taxon>Cnidaria</taxon>
        <taxon>Myxozoa</taxon>
        <taxon>Myxosporea</taxon>
        <taxon>Bivalvulida</taxon>
        <taxon>Platysporina</taxon>
        <taxon>Myxobolidae</taxon>
        <taxon>Thelohanellus</taxon>
    </lineage>
</organism>
<evidence type="ECO:0000313" key="2">
    <source>
        <dbReference type="Proteomes" id="UP000031668"/>
    </source>
</evidence>
<reference evidence="1 2" key="1">
    <citation type="journal article" date="2014" name="Genome Biol. Evol.">
        <title>The genome of the myxosporean Thelohanellus kitauei shows adaptations to nutrient acquisition within its fish host.</title>
        <authorList>
            <person name="Yang Y."/>
            <person name="Xiong J."/>
            <person name="Zhou Z."/>
            <person name="Huo F."/>
            <person name="Miao W."/>
            <person name="Ran C."/>
            <person name="Liu Y."/>
            <person name="Zhang J."/>
            <person name="Feng J."/>
            <person name="Wang M."/>
            <person name="Wang M."/>
            <person name="Wang L."/>
            <person name="Yao B."/>
        </authorList>
    </citation>
    <scope>NUCLEOTIDE SEQUENCE [LARGE SCALE GENOMIC DNA]</scope>
    <source>
        <strain evidence="1">Wuqing</strain>
    </source>
</reference>